<organism evidence="1 2">
    <name type="scientific">Rhipicephalus sanguineus</name>
    <name type="common">Brown dog tick</name>
    <name type="synonym">Ixodes sanguineus</name>
    <dbReference type="NCBI Taxonomy" id="34632"/>
    <lineage>
        <taxon>Eukaryota</taxon>
        <taxon>Metazoa</taxon>
        <taxon>Ecdysozoa</taxon>
        <taxon>Arthropoda</taxon>
        <taxon>Chelicerata</taxon>
        <taxon>Arachnida</taxon>
        <taxon>Acari</taxon>
        <taxon>Parasitiformes</taxon>
        <taxon>Ixodida</taxon>
        <taxon>Ixodoidea</taxon>
        <taxon>Ixodidae</taxon>
        <taxon>Rhipicephalinae</taxon>
        <taxon>Rhipicephalus</taxon>
        <taxon>Rhipicephalus</taxon>
    </lineage>
</organism>
<keyword evidence="2" id="KW-1185">Reference proteome</keyword>
<proteinExistence type="predicted"/>
<evidence type="ECO:0000313" key="2">
    <source>
        <dbReference type="Proteomes" id="UP000821837"/>
    </source>
</evidence>
<protein>
    <submittedName>
        <fullName evidence="1">Uncharacterized protein</fullName>
    </submittedName>
</protein>
<sequence length="184" mass="21186">MESAESAPSTKAVKKPRVQWTEKATWALIKSWEDTLDALRRQKHNGVVYERIAESLTDAEFLFGDEIVFWTNNKSVRQMLRDKELTLQKAANMYKRAEVAAQQNAAWDNERTQVDVSYWPVVGGPAWCWTKQHPTAADILGAKWRGASAQDMRRRYGHNWRWSCHMSGRLATTSRGRTGQVVLY</sequence>
<comment type="caution">
    <text evidence="1">The sequence shown here is derived from an EMBL/GenBank/DDBJ whole genome shotgun (WGS) entry which is preliminary data.</text>
</comment>
<dbReference type="EMBL" id="JABSTV010001254">
    <property type="protein sequence ID" value="KAH7939429.1"/>
    <property type="molecule type" value="Genomic_DNA"/>
</dbReference>
<dbReference type="AlphaFoldDB" id="A0A9D4SP35"/>
<dbReference type="Gene3D" id="1.10.10.60">
    <property type="entry name" value="Homeodomain-like"/>
    <property type="match status" value="1"/>
</dbReference>
<reference evidence="1" key="1">
    <citation type="journal article" date="2020" name="Cell">
        <title>Large-Scale Comparative Analyses of Tick Genomes Elucidate Their Genetic Diversity and Vector Capacities.</title>
        <authorList>
            <consortium name="Tick Genome and Microbiome Consortium (TIGMIC)"/>
            <person name="Jia N."/>
            <person name="Wang J."/>
            <person name="Shi W."/>
            <person name="Du L."/>
            <person name="Sun Y."/>
            <person name="Zhan W."/>
            <person name="Jiang J.F."/>
            <person name="Wang Q."/>
            <person name="Zhang B."/>
            <person name="Ji P."/>
            <person name="Bell-Sakyi L."/>
            <person name="Cui X.M."/>
            <person name="Yuan T.T."/>
            <person name="Jiang B.G."/>
            <person name="Yang W.F."/>
            <person name="Lam T.T."/>
            <person name="Chang Q.C."/>
            <person name="Ding S.J."/>
            <person name="Wang X.J."/>
            <person name="Zhu J.G."/>
            <person name="Ruan X.D."/>
            <person name="Zhao L."/>
            <person name="Wei J.T."/>
            <person name="Ye R.Z."/>
            <person name="Que T.C."/>
            <person name="Du C.H."/>
            <person name="Zhou Y.H."/>
            <person name="Cheng J.X."/>
            <person name="Dai P.F."/>
            <person name="Guo W.B."/>
            <person name="Han X.H."/>
            <person name="Huang E.J."/>
            <person name="Li L.F."/>
            <person name="Wei W."/>
            <person name="Gao Y.C."/>
            <person name="Liu J.Z."/>
            <person name="Shao H.Z."/>
            <person name="Wang X."/>
            <person name="Wang C.C."/>
            <person name="Yang T.C."/>
            <person name="Huo Q.B."/>
            <person name="Li W."/>
            <person name="Chen H.Y."/>
            <person name="Chen S.E."/>
            <person name="Zhou L.G."/>
            <person name="Ni X.B."/>
            <person name="Tian J.H."/>
            <person name="Sheng Y."/>
            <person name="Liu T."/>
            <person name="Pan Y.S."/>
            <person name="Xia L.Y."/>
            <person name="Li J."/>
            <person name="Zhao F."/>
            <person name="Cao W.C."/>
        </authorList>
    </citation>
    <scope>NUCLEOTIDE SEQUENCE</scope>
    <source>
        <strain evidence="1">Rsan-2018</strain>
    </source>
</reference>
<reference evidence="1" key="2">
    <citation type="submission" date="2021-09" db="EMBL/GenBank/DDBJ databases">
        <authorList>
            <person name="Jia N."/>
            <person name="Wang J."/>
            <person name="Shi W."/>
            <person name="Du L."/>
            <person name="Sun Y."/>
            <person name="Zhan W."/>
            <person name="Jiang J."/>
            <person name="Wang Q."/>
            <person name="Zhang B."/>
            <person name="Ji P."/>
            <person name="Sakyi L.B."/>
            <person name="Cui X."/>
            <person name="Yuan T."/>
            <person name="Jiang B."/>
            <person name="Yang W."/>
            <person name="Lam T.T.-Y."/>
            <person name="Chang Q."/>
            <person name="Ding S."/>
            <person name="Wang X."/>
            <person name="Zhu J."/>
            <person name="Ruan X."/>
            <person name="Zhao L."/>
            <person name="Wei J."/>
            <person name="Que T."/>
            <person name="Du C."/>
            <person name="Cheng J."/>
            <person name="Dai P."/>
            <person name="Han X."/>
            <person name="Huang E."/>
            <person name="Gao Y."/>
            <person name="Liu J."/>
            <person name="Shao H."/>
            <person name="Ye R."/>
            <person name="Li L."/>
            <person name="Wei W."/>
            <person name="Wang X."/>
            <person name="Wang C."/>
            <person name="Huo Q."/>
            <person name="Li W."/>
            <person name="Guo W."/>
            <person name="Chen H."/>
            <person name="Chen S."/>
            <person name="Zhou L."/>
            <person name="Zhou L."/>
            <person name="Ni X."/>
            <person name="Tian J."/>
            <person name="Zhou Y."/>
            <person name="Sheng Y."/>
            <person name="Liu T."/>
            <person name="Pan Y."/>
            <person name="Xia L."/>
            <person name="Li J."/>
            <person name="Zhao F."/>
            <person name="Cao W."/>
        </authorList>
    </citation>
    <scope>NUCLEOTIDE SEQUENCE</scope>
    <source>
        <strain evidence="1">Rsan-2018</strain>
        <tissue evidence="1">Larvae</tissue>
    </source>
</reference>
<name>A0A9D4SP35_RHISA</name>
<evidence type="ECO:0000313" key="1">
    <source>
        <dbReference type="EMBL" id="KAH7939429.1"/>
    </source>
</evidence>
<gene>
    <name evidence="1" type="ORF">HPB52_012584</name>
</gene>
<dbReference type="Proteomes" id="UP000821837">
    <property type="component" value="Chromosome 8"/>
</dbReference>
<accession>A0A9D4SP35</accession>